<feature type="compositionally biased region" description="Basic and acidic residues" evidence="1">
    <location>
        <begin position="277"/>
        <end position="289"/>
    </location>
</feature>
<dbReference type="InParanoid" id="A0A0F7IHS7"/>
<dbReference type="AlphaFoldDB" id="A0A0F7IHS7"/>
<protein>
    <submittedName>
        <fullName evidence="2">Putative acyltransferase</fullName>
    </submittedName>
</protein>
<name>A0A0F7IHS7_9EURY</name>
<dbReference type="EMBL" id="CP011267">
    <property type="protein sequence ID" value="AKG91569.1"/>
    <property type="molecule type" value="Genomic_DNA"/>
</dbReference>
<dbReference type="Gene3D" id="2.160.10.10">
    <property type="entry name" value="Hexapeptide repeat proteins"/>
    <property type="match status" value="2"/>
</dbReference>
<keyword evidence="2" id="KW-0012">Acyltransferase</keyword>
<organism evidence="2 3">
    <name type="scientific">Geoglobus ahangari</name>
    <dbReference type="NCBI Taxonomy" id="113653"/>
    <lineage>
        <taxon>Archaea</taxon>
        <taxon>Methanobacteriati</taxon>
        <taxon>Methanobacteriota</taxon>
        <taxon>Archaeoglobi</taxon>
        <taxon>Archaeoglobales</taxon>
        <taxon>Archaeoglobaceae</taxon>
        <taxon>Geoglobus</taxon>
    </lineage>
</organism>
<dbReference type="InterPro" id="IPR011004">
    <property type="entry name" value="Trimer_LpxA-like_sf"/>
</dbReference>
<dbReference type="Proteomes" id="UP000034723">
    <property type="component" value="Chromosome"/>
</dbReference>
<sequence>MLESLVIPEGTKFDETMIVHEGDVIVGNNSTVGFGIRARKVIIGDRATVEGDVIGQEVRIDSWAKIKGNVTCFGDTYIGEFASISGKLTVHGDLEIGRNVRIDKGFEATGLITIQNPLPVIMFLFIYIMELLRLGRLDELEELFSEEFENPLVIPDDSKVSIERIQTSKNAVIKNSRVLGNLRARDVLVEGTELYGSVRGRDVVINSSKIHGAVEGRRVYIVSGSSVFGSINAEEVHMENGCVVEGSIVGRKGVWIRDRVEFELEGEQEDDGVGEEEIQKDVPEHIPGD</sequence>
<gene>
    <name evidence="2" type="ORF">GAH_01115</name>
</gene>
<evidence type="ECO:0000313" key="3">
    <source>
        <dbReference type="Proteomes" id="UP000034723"/>
    </source>
</evidence>
<evidence type="ECO:0000256" key="1">
    <source>
        <dbReference type="SAM" id="MobiDB-lite"/>
    </source>
</evidence>
<dbReference type="HOGENOM" id="CLU_040510_1_0_2"/>
<feature type="compositionally biased region" description="Acidic residues" evidence="1">
    <location>
        <begin position="266"/>
        <end position="276"/>
    </location>
</feature>
<keyword evidence="2" id="KW-0808">Transferase</keyword>
<dbReference type="SUPFAM" id="SSF51161">
    <property type="entry name" value="Trimeric LpxA-like enzymes"/>
    <property type="match status" value="1"/>
</dbReference>
<dbReference type="PATRIC" id="fig|113653.22.peg.1108"/>
<dbReference type="KEGG" id="gah:GAH_01115"/>
<dbReference type="GO" id="GO:0016746">
    <property type="term" value="F:acyltransferase activity"/>
    <property type="evidence" value="ECO:0007669"/>
    <property type="project" value="UniProtKB-KW"/>
</dbReference>
<keyword evidence="3" id="KW-1185">Reference proteome</keyword>
<dbReference type="OrthoDB" id="105377at2157"/>
<accession>A0A0F7IHS7</accession>
<reference evidence="2 3" key="1">
    <citation type="submission" date="2015-04" db="EMBL/GenBank/DDBJ databases">
        <title>The complete genome sequence of the hyperthermophilic, obligate iron-reducing archaeon Geoglobus ahangari strain 234T.</title>
        <authorList>
            <person name="Manzella M.P."/>
            <person name="Holmes D.E."/>
            <person name="Rocheleau J.M."/>
            <person name="Chung A."/>
            <person name="Reguera G."/>
            <person name="Kashefi K."/>
        </authorList>
    </citation>
    <scope>NUCLEOTIDE SEQUENCE [LARGE SCALE GENOMIC DNA]</scope>
    <source>
        <strain evidence="2 3">234</strain>
    </source>
</reference>
<feature type="region of interest" description="Disordered" evidence="1">
    <location>
        <begin position="266"/>
        <end position="289"/>
    </location>
</feature>
<evidence type="ECO:0000313" key="2">
    <source>
        <dbReference type="EMBL" id="AKG91569.1"/>
    </source>
</evidence>
<dbReference type="STRING" id="113653.GAH_01115"/>
<proteinExistence type="predicted"/>